<dbReference type="PROSITE" id="PS50002">
    <property type="entry name" value="SH3"/>
    <property type="match status" value="1"/>
</dbReference>
<dbReference type="Pfam" id="PF00790">
    <property type="entry name" value="VHS"/>
    <property type="match status" value="1"/>
</dbReference>
<evidence type="ECO:0000313" key="16">
    <source>
        <dbReference type="EMBL" id="KAJ2008533.1"/>
    </source>
</evidence>
<evidence type="ECO:0000256" key="1">
    <source>
        <dbReference type="ARBA" id="ARBA00002654"/>
    </source>
</evidence>
<keyword evidence="7" id="KW-0813">Transport</keyword>
<comment type="subcellular location">
    <subcellularLocation>
        <location evidence="11">Endomembrane system</location>
        <topology evidence="11">Peripheral membrane protein</topology>
        <orientation evidence="11">Cytoplasmic side</orientation>
    </subcellularLocation>
    <subcellularLocation>
        <location evidence="2">Endosome membrane</location>
    </subcellularLocation>
</comment>
<accession>A0A9W8BPB9</accession>
<dbReference type="CDD" id="cd11805">
    <property type="entry name" value="SH3_GRB2_like_C"/>
    <property type="match status" value="1"/>
</dbReference>
<feature type="compositionally biased region" description="Low complexity" evidence="13">
    <location>
        <begin position="455"/>
        <end position="504"/>
    </location>
</feature>
<dbReference type="SUPFAM" id="SSF50044">
    <property type="entry name" value="SH3-domain"/>
    <property type="match status" value="1"/>
</dbReference>
<dbReference type="EMBL" id="JANBQF010000003">
    <property type="protein sequence ID" value="KAJ2008533.1"/>
    <property type="molecule type" value="Genomic_DNA"/>
</dbReference>
<keyword evidence="6 12" id="KW-0728">SH3 domain</keyword>
<feature type="domain" description="SH3" evidence="14">
    <location>
        <begin position="247"/>
        <end position="306"/>
    </location>
</feature>
<evidence type="ECO:0000259" key="15">
    <source>
        <dbReference type="PROSITE" id="PS50179"/>
    </source>
</evidence>
<keyword evidence="17" id="KW-1185">Reference proteome</keyword>
<feature type="compositionally biased region" description="Polar residues" evidence="13">
    <location>
        <begin position="205"/>
        <end position="214"/>
    </location>
</feature>
<dbReference type="FunFam" id="2.30.30.40:FF:000072">
    <property type="entry name" value="Unconventional Myosin IB"/>
    <property type="match status" value="1"/>
</dbReference>
<evidence type="ECO:0000256" key="12">
    <source>
        <dbReference type="PROSITE-ProRule" id="PRU00192"/>
    </source>
</evidence>
<dbReference type="SUPFAM" id="SSF89009">
    <property type="entry name" value="GAT-like domain"/>
    <property type="match status" value="1"/>
</dbReference>
<dbReference type="SMART" id="SM00288">
    <property type="entry name" value="VHS"/>
    <property type="match status" value="1"/>
</dbReference>
<protein>
    <recommendedName>
        <fullName evidence="4">Class E vacuolar protein-sorting machinery protein HSE1</fullName>
    </recommendedName>
    <alternativeName>
        <fullName evidence="5">Class E vacuolar protein-sorting machinery protein hse1</fullName>
    </alternativeName>
</protein>
<feature type="region of interest" description="Disordered" evidence="13">
    <location>
        <begin position="205"/>
        <end position="224"/>
    </location>
</feature>
<dbReference type="SMART" id="SM00326">
    <property type="entry name" value="SH3"/>
    <property type="match status" value="1"/>
</dbReference>
<comment type="caution">
    <text evidence="16">The sequence shown here is derived from an EMBL/GenBank/DDBJ whole genome shotgun (WGS) entry which is preliminary data.</text>
</comment>
<evidence type="ECO:0000256" key="3">
    <source>
        <dbReference type="ARBA" id="ARBA00009666"/>
    </source>
</evidence>
<dbReference type="Gene3D" id="1.20.5.1940">
    <property type="match status" value="1"/>
</dbReference>
<dbReference type="Pfam" id="PF00018">
    <property type="entry name" value="SH3_1"/>
    <property type="match status" value="1"/>
</dbReference>
<feature type="region of interest" description="Disordered" evidence="13">
    <location>
        <begin position="414"/>
        <end position="572"/>
    </location>
</feature>
<dbReference type="PRINTS" id="PR00499">
    <property type="entry name" value="P67PHOX"/>
</dbReference>
<feature type="compositionally biased region" description="Polar residues" evidence="13">
    <location>
        <begin position="441"/>
        <end position="454"/>
    </location>
</feature>
<reference evidence="16" key="1">
    <citation type="submission" date="2022-07" db="EMBL/GenBank/DDBJ databases">
        <title>Phylogenomic reconstructions and comparative analyses of Kickxellomycotina fungi.</title>
        <authorList>
            <person name="Reynolds N.K."/>
            <person name="Stajich J.E."/>
            <person name="Barry K."/>
            <person name="Grigoriev I.V."/>
            <person name="Crous P."/>
            <person name="Smith M.E."/>
        </authorList>
    </citation>
    <scope>NUCLEOTIDE SEQUENCE</scope>
    <source>
        <strain evidence="16">IMI 214461</strain>
    </source>
</reference>
<dbReference type="Gene3D" id="2.30.30.40">
    <property type="entry name" value="SH3 Domains"/>
    <property type="match status" value="1"/>
</dbReference>
<dbReference type="GO" id="GO:0043328">
    <property type="term" value="P:protein transport to vacuole involved in ubiquitin-dependent protein catabolic process via the multivesicular body sorting pathway"/>
    <property type="evidence" value="ECO:0007669"/>
    <property type="project" value="TreeGrafter"/>
</dbReference>
<dbReference type="InterPro" id="IPR004152">
    <property type="entry name" value="GAT_dom"/>
</dbReference>
<dbReference type="GO" id="GO:0043130">
    <property type="term" value="F:ubiquitin binding"/>
    <property type="evidence" value="ECO:0007669"/>
    <property type="project" value="InterPro"/>
</dbReference>
<evidence type="ECO:0000256" key="8">
    <source>
        <dbReference type="ARBA" id="ARBA00022753"/>
    </source>
</evidence>
<dbReference type="OrthoDB" id="10255964at2759"/>
<evidence type="ECO:0000256" key="7">
    <source>
        <dbReference type="ARBA" id="ARBA00022448"/>
    </source>
</evidence>
<dbReference type="InterPro" id="IPR036028">
    <property type="entry name" value="SH3-like_dom_sf"/>
</dbReference>
<feature type="domain" description="VHS" evidence="15">
    <location>
        <begin position="15"/>
        <end position="144"/>
    </location>
</feature>
<evidence type="ECO:0000313" key="17">
    <source>
        <dbReference type="Proteomes" id="UP001150907"/>
    </source>
</evidence>
<proteinExistence type="inferred from homology"/>
<dbReference type="SUPFAM" id="SSF48464">
    <property type="entry name" value="ENTH/VHS domain"/>
    <property type="match status" value="1"/>
</dbReference>
<keyword evidence="10" id="KW-0472">Membrane</keyword>
<name>A0A9W8BPB9_9FUNG</name>
<feature type="compositionally biased region" description="Low complexity" evidence="13">
    <location>
        <begin position="516"/>
        <end position="572"/>
    </location>
</feature>
<evidence type="ECO:0000256" key="5">
    <source>
        <dbReference type="ARBA" id="ARBA00018978"/>
    </source>
</evidence>
<dbReference type="CDD" id="cd16978">
    <property type="entry name" value="VHS_HSE1"/>
    <property type="match status" value="1"/>
</dbReference>
<dbReference type="PANTHER" id="PTHR45929">
    <property type="entry name" value="JAK PATHWAY SIGNAL TRANSDUCTION ADAPTOR MOLECULE"/>
    <property type="match status" value="1"/>
</dbReference>
<evidence type="ECO:0000256" key="9">
    <source>
        <dbReference type="ARBA" id="ARBA00022927"/>
    </source>
</evidence>
<comment type="similarity">
    <text evidence="3">Belongs to the STAM family.</text>
</comment>
<dbReference type="InterPro" id="IPR008942">
    <property type="entry name" value="ENTH_VHS"/>
</dbReference>
<evidence type="ECO:0000256" key="6">
    <source>
        <dbReference type="ARBA" id="ARBA00022443"/>
    </source>
</evidence>
<sequence>MFKVPNPYDELVKKTTSELLTAENWELIMEVCDRVGADNEKARQCFEVITERLLHRNANVVLYSLTLVQSLLENCAQNVKQEVASRAFTTTLTRILNDKSVHDKVKSRVLGCIQQWAFDFRHDPTLSLMEETYTKLRAQRFAFPSPQKPEKLPKQSDIERQKEEEDLQLALAISLSSISDPAAAGGSARANYQTPAAIRSEITRKQTTAANLSPSAAGGVARRTTRVSGAPAASVAAAAADGSQSSKRKVQVKAQYDFTPTEPGELGFFKGDVIDVLDQKYRDWWKGELRGKSGIFPANFVQPLRDIRAQVSKDIDVEVEVFSEAHNIEALLRMLGSIDPMKDNVYDNQDVQKLYNSTLALRPRIMKLIEAYTKKKEELVLLDAQFSKSMQLYEDLMQRSNATPQSAAAGAAVAAPAYSQQQPPPQIYAPVSQQQSQQQQPNPFTGNYSAAMSYSQQSLVAPQQPLQQQPVQQQSLQQQPLQQQPAMYSQQQQQQPVFVPTSQSLAGTPQQHMYYQPQAHQQLPFQPQQQQQFQLQPQPQPQLQPYQPQQQQPFRQQQQQFQQQQQPQQFQQ</sequence>
<dbReference type="InterPro" id="IPR050670">
    <property type="entry name" value="STAM"/>
</dbReference>
<feature type="compositionally biased region" description="Low complexity" evidence="13">
    <location>
        <begin position="428"/>
        <end position="440"/>
    </location>
</feature>
<keyword evidence="9" id="KW-0653">Protein transport</keyword>
<keyword evidence="8" id="KW-0967">Endosome</keyword>
<dbReference type="InterPro" id="IPR001452">
    <property type="entry name" value="SH3_domain"/>
</dbReference>
<evidence type="ECO:0000256" key="2">
    <source>
        <dbReference type="ARBA" id="ARBA00004608"/>
    </source>
</evidence>
<evidence type="ECO:0000256" key="10">
    <source>
        <dbReference type="ARBA" id="ARBA00023136"/>
    </source>
</evidence>
<dbReference type="GO" id="GO:0035091">
    <property type="term" value="F:phosphatidylinositol binding"/>
    <property type="evidence" value="ECO:0007669"/>
    <property type="project" value="InterPro"/>
</dbReference>
<dbReference type="AlphaFoldDB" id="A0A9W8BPB9"/>
<dbReference type="Gene3D" id="1.25.40.90">
    <property type="match status" value="1"/>
</dbReference>
<gene>
    <name evidence="16" type="primary">HSE1</name>
    <name evidence="16" type="ORF">H4R26_000149</name>
</gene>
<evidence type="ECO:0000256" key="4">
    <source>
        <dbReference type="ARBA" id="ARBA00017923"/>
    </source>
</evidence>
<evidence type="ECO:0000256" key="11">
    <source>
        <dbReference type="ARBA" id="ARBA00029433"/>
    </source>
</evidence>
<dbReference type="InterPro" id="IPR002014">
    <property type="entry name" value="VHS_dom"/>
</dbReference>
<evidence type="ECO:0000259" key="14">
    <source>
        <dbReference type="PROSITE" id="PS50002"/>
    </source>
</evidence>
<comment type="function">
    <text evidence="1">Component of the ESCRT-0 complex which is the sorting receptor for ubiquitinated cargo proteins at the multivesicular body (MVB).</text>
</comment>
<dbReference type="Pfam" id="PF03127">
    <property type="entry name" value="GAT"/>
    <property type="match status" value="1"/>
</dbReference>
<dbReference type="GO" id="GO:0033565">
    <property type="term" value="C:ESCRT-0 complex"/>
    <property type="evidence" value="ECO:0007669"/>
    <property type="project" value="TreeGrafter"/>
</dbReference>
<dbReference type="PANTHER" id="PTHR45929:SF3">
    <property type="entry name" value="JAK PATHWAY SIGNAL TRANSDUCTION ADAPTOR MOLECULE"/>
    <property type="match status" value="1"/>
</dbReference>
<dbReference type="PRINTS" id="PR00452">
    <property type="entry name" value="SH3DOMAIN"/>
</dbReference>
<organism evidence="16 17">
    <name type="scientific">Coemansia thaxteri</name>
    <dbReference type="NCBI Taxonomy" id="2663907"/>
    <lineage>
        <taxon>Eukaryota</taxon>
        <taxon>Fungi</taxon>
        <taxon>Fungi incertae sedis</taxon>
        <taxon>Zoopagomycota</taxon>
        <taxon>Kickxellomycotina</taxon>
        <taxon>Kickxellomycetes</taxon>
        <taxon>Kickxellales</taxon>
        <taxon>Kickxellaceae</taxon>
        <taxon>Coemansia</taxon>
    </lineage>
</organism>
<dbReference type="Proteomes" id="UP001150907">
    <property type="component" value="Unassembled WGS sequence"/>
</dbReference>
<dbReference type="PROSITE" id="PS50179">
    <property type="entry name" value="VHS"/>
    <property type="match status" value="1"/>
</dbReference>
<evidence type="ECO:0000256" key="13">
    <source>
        <dbReference type="SAM" id="MobiDB-lite"/>
    </source>
</evidence>